<accession>A0A6S6T6M3</accession>
<organism evidence="2">
    <name type="scientific">uncultured Sulfurovum sp</name>
    <dbReference type="NCBI Taxonomy" id="269237"/>
    <lineage>
        <taxon>Bacteria</taxon>
        <taxon>Pseudomonadati</taxon>
        <taxon>Campylobacterota</taxon>
        <taxon>Epsilonproteobacteria</taxon>
        <taxon>Campylobacterales</taxon>
        <taxon>Sulfurovaceae</taxon>
        <taxon>Sulfurovum</taxon>
        <taxon>environmental samples</taxon>
    </lineage>
</organism>
<proteinExistence type="predicted"/>
<protein>
    <submittedName>
        <fullName evidence="2">Uncharacterized protein</fullName>
    </submittedName>
</protein>
<feature type="transmembrane region" description="Helical" evidence="1">
    <location>
        <begin position="40"/>
        <end position="63"/>
    </location>
</feature>
<sequence length="180" mass="20468">MQEENQQAREIYSLEKIFTTILKAKNNMAKKRLIFDQGPIGGLAVKWVILFILSLPVMLYAGIFNPTMFAILGIAQAIIFFVVFLSMVMIIIATTVFINNNKVIREVTPSWNKHFPDIDLKLALSSSATPYKDFFKHYNSALEENLTGNELKEKLAQSFATMEAENQSLMDAIRKNEGKR</sequence>
<evidence type="ECO:0000313" key="2">
    <source>
        <dbReference type="EMBL" id="CAA6810843.1"/>
    </source>
</evidence>
<feature type="transmembrane region" description="Helical" evidence="1">
    <location>
        <begin position="69"/>
        <end position="98"/>
    </location>
</feature>
<keyword evidence="1" id="KW-0812">Transmembrane</keyword>
<keyword evidence="1" id="KW-1133">Transmembrane helix</keyword>
<gene>
    <name evidence="2" type="ORF">HELGO_WM16124</name>
</gene>
<reference evidence="2" key="1">
    <citation type="submission" date="2020-01" db="EMBL/GenBank/DDBJ databases">
        <authorList>
            <person name="Meier V. D."/>
            <person name="Meier V D."/>
        </authorList>
    </citation>
    <scope>NUCLEOTIDE SEQUENCE</scope>
    <source>
        <strain evidence="2">HLG_WM_MAG_03</strain>
    </source>
</reference>
<keyword evidence="1" id="KW-0472">Membrane</keyword>
<dbReference type="AlphaFoldDB" id="A0A6S6T6M3"/>
<evidence type="ECO:0000256" key="1">
    <source>
        <dbReference type="SAM" id="Phobius"/>
    </source>
</evidence>
<name>A0A6S6T6M3_9BACT</name>
<dbReference type="EMBL" id="CACVAR010000202">
    <property type="protein sequence ID" value="CAA6810843.1"/>
    <property type="molecule type" value="Genomic_DNA"/>
</dbReference>